<feature type="compositionally biased region" description="Basic and acidic residues" evidence="1">
    <location>
        <begin position="179"/>
        <end position="198"/>
    </location>
</feature>
<feature type="compositionally biased region" description="Gly residues" evidence="1">
    <location>
        <begin position="352"/>
        <end position="378"/>
    </location>
</feature>
<feature type="region of interest" description="Disordered" evidence="1">
    <location>
        <begin position="18"/>
        <end position="55"/>
    </location>
</feature>
<gene>
    <name evidence="3" type="ORF">ACFU0X_10855</name>
</gene>
<keyword evidence="2" id="KW-1133">Transmembrane helix</keyword>
<keyword evidence="2" id="KW-0472">Membrane</keyword>
<evidence type="ECO:0008006" key="5">
    <source>
        <dbReference type="Google" id="ProtNLM"/>
    </source>
</evidence>
<evidence type="ECO:0000256" key="2">
    <source>
        <dbReference type="SAM" id="Phobius"/>
    </source>
</evidence>
<keyword evidence="4" id="KW-1185">Reference proteome</keyword>
<dbReference type="EMBL" id="JBHVBU010000022">
    <property type="protein sequence ID" value="MFE7963538.1"/>
    <property type="molecule type" value="Genomic_DNA"/>
</dbReference>
<name>A0ABW6JDU7_STRCE</name>
<feature type="compositionally biased region" description="Basic and acidic residues" evidence="1">
    <location>
        <begin position="268"/>
        <end position="278"/>
    </location>
</feature>
<sequence length="384" mass="38186">MADERYRWLDMEAAERLLNGEPPQAAGSPAGDQAEQLAGVLRALSAPPPTAEDGLPGEAAALAAFRKSRDAWAGQADSAPHTGHSTGPGDADVGLIRLGARRTGRTGTPGGARGPRPARLVLAAALVVGMVGGTAVLAGTGLLRTPFDDSRSGPAGAATATHPQRPLISPPAQGASPDGRNHGDSVDGGRDGAEDPGRTPDSSASGDGRTAHGPRWKLVVSACRSWQQGRPVNGERRRALHEAAGGASRVAAYCRGVTAEEGAGTKDGTADKSDKGDKGAGGGAHDAETRLDSDEGEQQNTLPDQGAGGSDTDDSGDDKGDKGNNGKGDGNGNGSGRGNSGSDAGDRPSKGQGNGKGNGNSQGNGKGNGNSQGNGKGDGNGKQD</sequence>
<feature type="region of interest" description="Disordered" evidence="1">
    <location>
        <begin position="70"/>
        <end position="93"/>
    </location>
</feature>
<proteinExistence type="predicted"/>
<evidence type="ECO:0000313" key="4">
    <source>
        <dbReference type="Proteomes" id="UP001600650"/>
    </source>
</evidence>
<dbReference type="Proteomes" id="UP001600650">
    <property type="component" value="Unassembled WGS sequence"/>
</dbReference>
<feature type="compositionally biased region" description="Gly residues" evidence="1">
    <location>
        <begin position="325"/>
        <end position="339"/>
    </location>
</feature>
<evidence type="ECO:0000256" key="1">
    <source>
        <dbReference type="SAM" id="MobiDB-lite"/>
    </source>
</evidence>
<organism evidence="3 4">
    <name type="scientific">Streptomyces cellulosae</name>
    <dbReference type="NCBI Taxonomy" id="1968"/>
    <lineage>
        <taxon>Bacteria</taxon>
        <taxon>Bacillati</taxon>
        <taxon>Actinomycetota</taxon>
        <taxon>Actinomycetes</taxon>
        <taxon>Kitasatosporales</taxon>
        <taxon>Streptomycetaceae</taxon>
        <taxon>Streptomyces</taxon>
    </lineage>
</organism>
<feature type="region of interest" description="Disordered" evidence="1">
    <location>
        <begin position="148"/>
        <end position="384"/>
    </location>
</feature>
<comment type="caution">
    <text evidence="3">The sequence shown here is derived from an EMBL/GenBank/DDBJ whole genome shotgun (WGS) entry which is preliminary data.</text>
</comment>
<accession>A0ABW6JDU7</accession>
<reference evidence="3 4" key="1">
    <citation type="submission" date="2024-09" db="EMBL/GenBank/DDBJ databases">
        <title>The Natural Products Discovery Center: Release of the First 8490 Sequenced Strains for Exploring Actinobacteria Biosynthetic Diversity.</title>
        <authorList>
            <person name="Kalkreuter E."/>
            <person name="Kautsar S.A."/>
            <person name="Yang D."/>
            <person name="Bader C.D."/>
            <person name="Teijaro C.N."/>
            <person name="Fluegel L."/>
            <person name="Davis C.M."/>
            <person name="Simpson J.R."/>
            <person name="Lauterbach L."/>
            <person name="Steele A.D."/>
            <person name="Gui C."/>
            <person name="Meng S."/>
            <person name="Li G."/>
            <person name="Viehrig K."/>
            <person name="Ye F."/>
            <person name="Su P."/>
            <person name="Kiefer A.F."/>
            <person name="Nichols A."/>
            <person name="Cepeda A.J."/>
            <person name="Yan W."/>
            <person name="Fan B."/>
            <person name="Jiang Y."/>
            <person name="Adhikari A."/>
            <person name="Zheng C.-J."/>
            <person name="Schuster L."/>
            <person name="Cowan T.M."/>
            <person name="Smanski M.J."/>
            <person name="Chevrette M.G."/>
            <person name="De Carvalho L.P.S."/>
            <person name="Shen B."/>
        </authorList>
    </citation>
    <scope>NUCLEOTIDE SEQUENCE [LARGE SCALE GENOMIC DNA]</scope>
    <source>
        <strain evidence="3 4">NPDC057399</strain>
    </source>
</reference>
<evidence type="ECO:0000313" key="3">
    <source>
        <dbReference type="EMBL" id="MFE7963538.1"/>
    </source>
</evidence>
<protein>
    <recommendedName>
        <fullName evidence="5">Extensin</fullName>
    </recommendedName>
</protein>
<feature type="transmembrane region" description="Helical" evidence="2">
    <location>
        <begin position="120"/>
        <end position="143"/>
    </location>
</feature>
<dbReference type="RefSeq" id="WP_381726304.1">
    <property type="nucleotide sequence ID" value="NZ_JBHVBU010000022.1"/>
</dbReference>
<keyword evidence="2" id="KW-0812">Transmembrane</keyword>